<protein>
    <submittedName>
        <fullName evidence="1">SCO5389 family protein</fullName>
    </submittedName>
</protein>
<accession>A0ABP9GIP0</accession>
<dbReference type="Pfam" id="PF20704">
    <property type="entry name" value="KH_NucS_shadow"/>
    <property type="match status" value="1"/>
</dbReference>
<dbReference type="Proteomes" id="UP001500466">
    <property type="component" value="Unassembled WGS sequence"/>
</dbReference>
<dbReference type="NCBIfam" id="NF040488">
    <property type="entry name" value="SCO5389_fam"/>
    <property type="match status" value="1"/>
</dbReference>
<gene>
    <name evidence="1" type="ORF">GCM10023205_00370</name>
</gene>
<dbReference type="EMBL" id="BAABHS010000001">
    <property type="protein sequence ID" value="GAA4944712.1"/>
    <property type="molecule type" value="Genomic_DNA"/>
</dbReference>
<proteinExistence type="predicted"/>
<name>A0ABP9GIP0_9ACTN</name>
<keyword evidence="2" id="KW-1185">Reference proteome</keyword>
<evidence type="ECO:0000313" key="2">
    <source>
        <dbReference type="Proteomes" id="UP001500466"/>
    </source>
</evidence>
<evidence type="ECO:0000313" key="1">
    <source>
        <dbReference type="EMBL" id="GAA4944712.1"/>
    </source>
</evidence>
<comment type="caution">
    <text evidence="1">The sequence shown here is derived from an EMBL/GenBank/DDBJ whole genome shotgun (WGS) entry which is preliminary data.</text>
</comment>
<sequence>MHGCRPGGGVVRGRGAEVVSLDVSPELLAQAEAGEVDEAAFVECIRTSLPYAWEMVAELVVRLDVDGGEFADNQVPPPDEQARGQLLRAMASDAIRGALERHHGVKLAFQNCHRVGVFPAGTEDSARYRAFTSVRGQLLNQSPLLRDC</sequence>
<reference evidence="2" key="1">
    <citation type="journal article" date="2019" name="Int. J. Syst. Evol. Microbiol.">
        <title>The Global Catalogue of Microorganisms (GCM) 10K type strain sequencing project: providing services to taxonomists for standard genome sequencing and annotation.</title>
        <authorList>
            <consortium name="The Broad Institute Genomics Platform"/>
            <consortium name="The Broad Institute Genome Sequencing Center for Infectious Disease"/>
            <person name="Wu L."/>
            <person name="Ma J."/>
        </authorList>
    </citation>
    <scope>NUCLEOTIDE SEQUENCE [LARGE SCALE GENOMIC DNA]</scope>
    <source>
        <strain evidence="2">JCM 17986</strain>
    </source>
</reference>
<organism evidence="1 2">
    <name type="scientific">Yinghuangia aomiensis</name>
    <dbReference type="NCBI Taxonomy" id="676205"/>
    <lineage>
        <taxon>Bacteria</taxon>
        <taxon>Bacillati</taxon>
        <taxon>Actinomycetota</taxon>
        <taxon>Actinomycetes</taxon>
        <taxon>Kitasatosporales</taxon>
        <taxon>Streptomycetaceae</taxon>
        <taxon>Yinghuangia</taxon>
    </lineage>
</organism>